<feature type="compositionally biased region" description="Polar residues" evidence="3">
    <location>
        <begin position="14"/>
        <end position="40"/>
    </location>
</feature>
<dbReference type="STRING" id="857342.A0A2T3AUT1"/>
<dbReference type="PANTHER" id="PTHR48027">
    <property type="entry name" value="HETEROGENEOUS NUCLEAR RIBONUCLEOPROTEIN 87F-RELATED"/>
    <property type="match status" value="1"/>
</dbReference>
<gene>
    <name evidence="5" type="ORF">M430DRAFT_270231</name>
</gene>
<dbReference type="FunFam" id="3.30.70.330:FF:000736">
    <property type="entry name" value="Polyadenylate-binding protein, putative"/>
    <property type="match status" value="1"/>
</dbReference>
<feature type="compositionally biased region" description="Polar residues" evidence="3">
    <location>
        <begin position="440"/>
        <end position="453"/>
    </location>
</feature>
<dbReference type="InParanoid" id="A0A2T3AUT1"/>
<evidence type="ECO:0000256" key="2">
    <source>
        <dbReference type="PROSITE-ProRule" id="PRU00176"/>
    </source>
</evidence>
<evidence type="ECO:0000313" key="6">
    <source>
        <dbReference type="Proteomes" id="UP000241818"/>
    </source>
</evidence>
<protein>
    <recommendedName>
        <fullName evidence="4">RRM domain-containing protein</fullName>
    </recommendedName>
</protein>
<feature type="compositionally biased region" description="Polar residues" evidence="3">
    <location>
        <begin position="473"/>
        <end position="483"/>
    </location>
</feature>
<dbReference type="Pfam" id="PF00076">
    <property type="entry name" value="RRM_1"/>
    <property type="match status" value="2"/>
</dbReference>
<feature type="domain" description="RRM" evidence="4">
    <location>
        <begin position="353"/>
        <end position="434"/>
    </location>
</feature>
<dbReference type="CDD" id="cd00590">
    <property type="entry name" value="RRM_SF"/>
    <property type="match status" value="1"/>
</dbReference>
<dbReference type="SMART" id="SM00360">
    <property type="entry name" value="RRM"/>
    <property type="match status" value="2"/>
</dbReference>
<dbReference type="OrthoDB" id="410044at2759"/>
<dbReference type="RefSeq" id="XP_024718433.1">
    <property type="nucleotide sequence ID" value="XM_024865500.1"/>
</dbReference>
<proteinExistence type="predicted"/>
<dbReference type="GeneID" id="36573581"/>
<name>A0A2T3AUT1_AMORE</name>
<evidence type="ECO:0000313" key="5">
    <source>
        <dbReference type="EMBL" id="PSS12435.1"/>
    </source>
</evidence>
<dbReference type="EMBL" id="KZ679015">
    <property type="protein sequence ID" value="PSS12435.1"/>
    <property type="molecule type" value="Genomic_DNA"/>
</dbReference>
<feature type="domain" description="RRM" evidence="4">
    <location>
        <begin position="147"/>
        <end position="225"/>
    </location>
</feature>
<accession>A0A2T3AUT1</accession>
<feature type="region of interest" description="Disordered" evidence="3">
    <location>
        <begin position="440"/>
        <end position="484"/>
    </location>
</feature>
<dbReference type="AlphaFoldDB" id="A0A2T3AUT1"/>
<dbReference type="PROSITE" id="PS50102">
    <property type="entry name" value="RRM"/>
    <property type="match status" value="2"/>
</dbReference>
<dbReference type="InterPro" id="IPR012677">
    <property type="entry name" value="Nucleotide-bd_a/b_plait_sf"/>
</dbReference>
<dbReference type="Proteomes" id="UP000241818">
    <property type="component" value="Unassembled WGS sequence"/>
</dbReference>
<evidence type="ECO:0000256" key="3">
    <source>
        <dbReference type="SAM" id="MobiDB-lite"/>
    </source>
</evidence>
<organism evidence="5 6">
    <name type="scientific">Amorphotheca resinae ATCC 22711</name>
    <dbReference type="NCBI Taxonomy" id="857342"/>
    <lineage>
        <taxon>Eukaryota</taxon>
        <taxon>Fungi</taxon>
        <taxon>Dikarya</taxon>
        <taxon>Ascomycota</taxon>
        <taxon>Pezizomycotina</taxon>
        <taxon>Leotiomycetes</taxon>
        <taxon>Helotiales</taxon>
        <taxon>Amorphothecaceae</taxon>
        <taxon>Amorphotheca</taxon>
    </lineage>
</organism>
<dbReference type="InterPro" id="IPR000504">
    <property type="entry name" value="RRM_dom"/>
</dbReference>
<dbReference type="SUPFAM" id="SSF54928">
    <property type="entry name" value="RNA-binding domain, RBD"/>
    <property type="match status" value="2"/>
</dbReference>
<keyword evidence="1 2" id="KW-0694">RNA-binding</keyword>
<evidence type="ECO:0000259" key="4">
    <source>
        <dbReference type="PROSITE" id="PS50102"/>
    </source>
</evidence>
<feature type="region of interest" description="Disordered" evidence="3">
    <location>
        <begin position="530"/>
        <end position="550"/>
    </location>
</feature>
<dbReference type="InterPro" id="IPR035979">
    <property type="entry name" value="RBD_domain_sf"/>
</dbReference>
<dbReference type="GO" id="GO:0003723">
    <property type="term" value="F:RNA binding"/>
    <property type="evidence" value="ECO:0007669"/>
    <property type="project" value="UniProtKB-UniRule"/>
</dbReference>
<keyword evidence="6" id="KW-1185">Reference proteome</keyword>
<sequence>MVQLTLGDEKPVEVTSTSSGSYTMNQTANRGDGYSPSTERYSPPFVRNGARSQSDDPFQPTPRPRSLQVPGTPKSARIMSKKSWRSGSGSDEDASASSSPLNHHSQPTARRLSFHVQEYAGEGADSQLTAYVDVDPEDAQAVYPPAYCLFVANLLQSESDESLAASVTAAFRDYGKVFVKIRRDGKQMPFGFCQFTKMAHAQTALREAPGRLINGRACRVEKAKAHREPDSSPPDPQPDADTKAGSFFIERKFGPVITPAEARELLEPFGKLTLCYTVTEVERSSLNLNEGVMVNFELYDLGKEALLYFRNHHLYKMQNIAGYGSPPRTIYQDRSPSSVNARAYLARYDVDRRSIFVGNLPAGVTEDEIKQVFNQYGPIRDIMLRESPSRFASQEKIHFGFIQFKSTVEADKVIDDVNGFVLRGKRLRVAHKDSQNRARVNNAYGSTVPTGHCQSPAPYKHSAPYQSPAPRLNEQQVSPMSQISPPGYGSPFSYPYSPYYNYSYGPPPPPFIADGQNFYPPTPYQPYYGYPGSPSYDPRSSSAPEVTGGASPHYSYSPYNYAPAPFWGFPNTSVEQQASSPTADYSSSYTAALVSNDESEDRSTTPTPSGHVSIAEELLETQSV</sequence>
<evidence type="ECO:0000256" key="1">
    <source>
        <dbReference type="ARBA" id="ARBA00022884"/>
    </source>
</evidence>
<reference evidence="5 6" key="1">
    <citation type="journal article" date="2018" name="New Phytol.">
        <title>Comparative genomics and transcriptomics depict ericoid mycorrhizal fungi as versatile saprotrophs and plant mutualists.</title>
        <authorList>
            <person name="Martino E."/>
            <person name="Morin E."/>
            <person name="Grelet G.A."/>
            <person name="Kuo A."/>
            <person name="Kohler A."/>
            <person name="Daghino S."/>
            <person name="Barry K.W."/>
            <person name="Cichocki N."/>
            <person name="Clum A."/>
            <person name="Dockter R.B."/>
            <person name="Hainaut M."/>
            <person name="Kuo R.C."/>
            <person name="LaButti K."/>
            <person name="Lindahl B.D."/>
            <person name="Lindquist E.A."/>
            <person name="Lipzen A."/>
            <person name="Khouja H.R."/>
            <person name="Magnuson J."/>
            <person name="Murat C."/>
            <person name="Ohm R.A."/>
            <person name="Singer S.W."/>
            <person name="Spatafora J.W."/>
            <person name="Wang M."/>
            <person name="Veneault-Fourrey C."/>
            <person name="Henrissat B."/>
            <person name="Grigoriev I.V."/>
            <person name="Martin F.M."/>
            <person name="Perotto S."/>
        </authorList>
    </citation>
    <scope>NUCLEOTIDE SEQUENCE [LARGE SCALE GENOMIC DNA]</scope>
    <source>
        <strain evidence="5 6">ATCC 22711</strain>
    </source>
</reference>
<dbReference type="InterPro" id="IPR052462">
    <property type="entry name" value="SLIRP/GR-RBP-like"/>
</dbReference>
<feature type="region of interest" description="Disordered" evidence="3">
    <location>
        <begin position="574"/>
        <end position="624"/>
    </location>
</feature>
<feature type="compositionally biased region" description="Polar residues" evidence="3">
    <location>
        <begin position="574"/>
        <end position="590"/>
    </location>
</feature>
<dbReference type="Gene3D" id="3.30.70.330">
    <property type="match status" value="2"/>
</dbReference>
<feature type="region of interest" description="Disordered" evidence="3">
    <location>
        <begin position="1"/>
        <end position="108"/>
    </location>
</feature>